<keyword evidence="2" id="KW-1185">Reference proteome</keyword>
<dbReference type="Proteomes" id="UP000282125">
    <property type="component" value="Unassembled WGS sequence"/>
</dbReference>
<dbReference type="SUPFAM" id="SSF54637">
    <property type="entry name" value="Thioesterase/thiol ester dehydrase-isomerase"/>
    <property type="match status" value="1"/>
</dbReference>
<dbReference type="AlphaFoldDB" id="A0A3P3DRL5"/>
<accession>A0A3P3DRL5</accession>
<evidence type="ECO:0000313" key="2">
    <source>
        <dbReference type="Proteomes" id="UP000282125"/>
    </source>
</evidence>
<dbReference type="InterPro" id="IPR052741">
    <property type="entry name" value="Mitochondrial_HTD2"/>
</dbReference>
<dbReference type="OrthoDB" id="7183822at2"/>
<protein>
    <submittedName>
        <fullName evidence="1">Protein dehydratase</fullName>
    </submittedName>
</protein>
<dbReference type="InterPro" id="IPR029069">
    <property type="entry name" value="HotDog_dom_sf"/>
</dbReference>
<evidence type="ECO:0000313" key="1">
    <source>
        <dbReference type="EMBL" id="RRH76182.1"/>
    </source>
</evidence>
<name>A0A3P3DRL5_9RHOB</name>
<dbReference type="Gene3D" id="3.10.129.10">
    <property type="entry name" value="Hotdog Thioesterase"/>
    <property type="match status" value="1"/>
</dbReference>
<gene>
    <name evidence="1" type="ORF">EG244_07125</name>
</gene>
<dbReference type="GO" id="GO:0019171">
    <property type="term" value="F:(3R)-hydroxyacyl-[acyl-carrier-protein] dehydratase activity"/>
    <property type="evidence" value="ECO:0007669"/>
    <property type="project" value="TreeGrafter"/>
</dbReference>
<dbReference type="RefSeq" id="WP_124964321.1">
    <property type="nucleotide sequence ID" value="NZ_RRAZ01000008.1"/>
</dbReference>
<reference evidence="1 2" key="1">
    <citation type="submission" date="2018-11" db="EMBL/GenBank/DDBJ databases">
        <title>Gemmobacter sp. nov., YIM 102744-1 draft genome.</title>
        <authorList>
            <person name="Li G."/>
            <person name="Jiang Y."/>
        </authorList>
    </citation>
    <scope>NUCLEOTIDE SEQUENCE [LARGE SCALE GENOMIC DNA]</scope>
    <source>
        <strain evidence="1 2">YIM 102744-1</strain>
    </source>
</reference>
<dbReference type="PANTHER" id="PTHR28152:SF1">
    <property type="entry name" value="HYDROXYACYL-THIOESTER DEHYDRATASE TYPE 2, MITOCHONDRIAL"/>
    <property type="match status" value="1"/>
</dbReference>
<sequence length="281" mass="30754">MSELTLDPDVLRGWVGRRETAEDSAGIDTFARVAALFDLAPLRQGEPLPELWHWFLFPPKAAQSDLGPDGHPRLGGFLPPFALPRRMWGGSGVAFCHPLRNGLPVRRETVIEQVDLKQARSGVLGIVRLRHDLHQDGRLCLTETQDLIYRAAAMPGDTPAAPQPATDDAQAQRVLTPDPVLLFRYSALTWNAHRIHYDLPWATGEEGYPGLVVHGPLTATLLAAHARAVRQAPLRKFRFRGLSPLFCNEALSLNACEADGALRLWASGPRGGVSMSAEAGF</sequence>
<dbReference type="EMBL" id="RRAZ01000008">
    <property type="protein sequence ID" value="RRH76182.1"/>
    <property type="molecule type" value="Genomic_DNA"/>
</dbReference>
<organism evidence="1 2">
    <name type="scientific">Falsigemmobacter faecalis</name>
    <dbReference type="NCBI Taxonomy" id="2488730"/>
    <lineage>
        <taxon>Bacteria</taxon>
        <taxon>Pseudomonadati</taxon>
        <taxon>Pseudomonadota</taxon>
        <taxon>Alphaproteobacteria</taxon>
        <taxon>Rhodobacterales</taxon>
        <taxon>Paracoccaceae</taxon>
        <taxon>Falsigemmobacter</taxon>
    </lineage>
</organism>
<proteinExistence type="predicted"/>
<dbReference type="PANTHER" id="PTHR28152">
    <property type="entry name" value="HYDROXYACYL-THIOESTER DEHYDRATASE TYPE 2, MITOCHONDRIAL"/>
    <property type="match status" value="1"/>
</dbReference>
<comment type="caution">
    <text evidence="1">The sequence shown here is derived from an EMBL/GenBank/DDBJ whole genome shotgun (WGS) entry which is preliminary data.</text>
</comment>